<protein>
    <recommendedName>
        <fullName evidence="4">1,4-dihydroxy-6-naphtoate synthase</fullName>
        <ecNumber evidence="4">4.1.99.29</ecNumber>
    </recommendedName>
    <alternativeName>
        <fullName evidence="4">Menaquinone biosynthetic enzyme MqnD</fullName>
    </alternativeName>
</protein>
<dbReference type="AlphaFoldDB" id="A0A0C1QSC3"/>
<comment type="catalytic activity">
    <reaction evidence="4">
        <text>cyclic dehypoxanthinylfutalosinate = 1,4-dihydroxy-6-naphthoate + dihydroxyacetone</text>
        <dbReference type="Rhea" id="RHEA:33087"/>
        <dbReference type="ChEBI" id="CHEBI:16016"/>
        <dbReference type="ChEBI" id="CHEBI:64254"/>
        <dbReference type="ChEBI" id="CHEBI:64270"/>
        <dbReference type="EC" id="4.1.99.29"/>
    </reaction>
</comment>
<evidence type="ECO:0000256" key="1">
    <source>
        <dbReference type="ARBA" id="ARBA00004863"/>
    </source>
</evidence>
<keyword evidence="2 4" id="KW-0474">Menaquinone biosynthesis</keyword>
<feature type="binding site" evidence="4">
    <location>
        <begin position="56"/>
        <end position="58"/>
    </location>
    <ligand>
        <name>substrate</name>
    </ligand>
</feature>
<organism evidence="5 6">
    <name type="scientific">Geobacter soli</name>
    <dbReference type="NCBI Taxonomy" id="1510391"/>
    <lineage>
        <taxon>Bacteria</taxon>
        <taxon>Pseudomonadati</taxon>
        <taxon>Thermodesulfobacteriota</taxon>
        <taxon>Desulfuromonadia</taxon>
        <taxon>Geobacterales</taxon>
        <taxon>Geobacteraceae</taxon>
        <taxon>Geobacter</taxon>
    </lineage>
</organism>
<feature type="binding site" evidence="4">
    <location>
        <begin position="110"/>
        <end position="111"/>
    </location>
    <ligand>
        <name>substrate</name>
    </ligand>
</feature>
<evidence type="ECO:0000313" key="5">
    <source>
        <dbReference type="EMBL" id="KIE41151.1"/>
    </source>
</evidence>
<dbReference type="GO" id="GO:0016830">
    <property type="term" value="F:carbon-carbon lyase activity"/>
    <property type="evidence" value="ECO:0007669"/>
    <property type="project" value="UniProtKB-UniRule"/>
</dbReference>
<dbReference type="Pfam" id="PF02621">
    <property type="entry name" value="VitK2_biosynth"/>
    <property type="match status" value="1"/>
</dbReference>
<dbReference type="InterPro" id="IPR003773">
    <property type="entry name" value="Menaquinone_biosynth"/>
</dbReference>
<gene>
    <name evidence="4" type="primary">mqnD</name>
    <name evidence="5" type="ORF">SE37_00130</name>
</gene>
<dbReference type="CDD" id="cd13635">
    <property type="entry name" value="PBP2_Ttha1568_Mqnd"/>
    <property type="match status" value="1"/>
</dbReference>
<dbReference type="EMBL" id="JXBL01000001">
    <property type="protein sequence ID" value="KIE41151.1"/>
    <property type="molecule type" value="Genomic_DNA"/>
</dbReference>
<evidence type="ECO:0000256" key="4">
    <source>
        <dbReference type="HAMAP-Rule" id="MF_00996"/>
    </source>
</evidence>
<dbReference type="HAMAP" id="MF_00996">
    <property type="entry name" value="MqnD"/>
    <property type="match status" value="1"/>
</dbReference>
<comment type="pathway">
    <text evidence="1 4">Quinol/quinone metabolism; menaquinone biosynthesis.</text>
</comment>
<dbReference type="GO" id="GO:0009234">
    <property type="term" value="P:menaquinone biosynthetic process"/>
    <property type="evidence" value="ECO:0007669"/>
    <property type="project" value="UniProtKB-UniRule"/>
</dbReference>
<dbReference type="PANTHER" id="PTHR37167:SF1">
    <property type="entry name" value="1,4-DIHYDROXY-6-NAPHTOATE SYNTHASE"/>
    <property type="match status" value="1"/>
</dbReference>
<name>A0A0C1QSC3_9BACT</name>
<keyword evidence="6" id="KW-1185">Reference proteome</keyword>
<dbReference type="EC" id="4.1.99.29" evidence="4"/>
<dbReference type="InterPro" id="IPR030869">
    <property type="entry name" value="MqnD"/>
</dbReference>
<evidence type="ECO:0000313" key="6">
    <source>
        <dbReference type="Proteomes" id="UP000031433"/>
    </source>
</evidence>
<comment type="function">
    <text evidence="4">Catalyzes the conversion of cyclic dehypoxanthine futalosine (cyclic DHFL) into 1,4-dihydroxy-6-naphthoate, a step in the biosynthesis of menaquinone (MK, vitamin K2).</text>
</comment>
<keyword evidence="3 4" id="KW-0456">Lyase</keyword>
<dbReference type="Proteomes" id="UP000031433">
    <property type="component" value="Unassembled WGS sequence"/>
</dbReference>
<dbReference type="Gene3D" id="3.40.190.10">
    <property type="entry name" value="Periplasmic binding protein-like II"/>
    <property type="match status" value="2"/>
</dbReference>
<evidence type="ECO:0000256" key="2">
    <source>
        <dbReference type="ARBA" id="ARBA00022428"/>
    </source>
</evidence>
<reference evidence="5 6" key="1">
    <citation type="submission" date="2015-01" db="EMBL/GenBank/DDBJ databases">
        <title>Genome sequence of the anaerobic bacterium Geobacter soli GSS01, a dissimilatory Fe(III) reducer from soil.</title>
        <authorList>
            <person name="Yang G."/>
            <person name="Zhou S."/>
        </authorList>
    </citation>
    <scope>NUCLEOTIDE SEQUENCE [LARGE SCALE GENOMIC DNA]</scope>
    <source>
        <strain evidence="5 6">GSS01</strain>
    </source>
</reference>
<evidence type="ECO:0000256" key="3">
    <source>
        <dbReference type="ARBA" id="ARBA00023239"/>
    </source>
</evidence>
<dbReference type="RefSeq" id="WP_039642642.1">
    <property type="nucleotide sequence ID" value="NZ_JXBL01000001.1"/>
</dbReference>
<comment type="similarity">
    <text evidence="4">Belongs to the MqnA/MqnD family. MqnD subfamily.</text>
</comment>
<dbReference type="SUPFAM" id="SSF53850">
    <property type="entry name" value="Periplasmic binding protein-like II"/>
    <property type="match status" value="1"/>
</dbReference>
<dbReference type="PANTHER" id="PTHR37167">
    <property type="entry name" value="1,4-DIHYDROXY-6-NAPHTOATE SYNTHASE"/>
    <property type="match status" value="1"/>
</dbReference>
<sequence length="278" mass="29891">MDALSLGFSPCPNDTFIFYGLIHARVPTSGLAFRERLEDVETLNGLALAGALDICKVSYHALGYLRDRYCLLRSGGALGRGCGPLVVTRGASTLADLRGKPVAVPGRFTTAALLLRLADPAIDTLVFMPFHEIMGAVARGEVAAGVIIHESRFTYRDHGLTKLMDLGEWWERETGCPIPLGGIVARRDLGVETIIAVEQALRSSVAFAQANPGEAKAYIRAHSQEMSDEVCTAHIDLYVNDFSLQLGPEGEAAVIELLSRAEAAGVIPRSDAPLFVPF</sequence>
<comment type="caution">
    <text evidence="5">The sequence shown here is derived from an EMBL/GenBank/DDBJ whole genome shotgun (WGS) entry which is preliminary data.</text>
</comment>
<dbReference type="UniPathway" id="UPA00079"/>
<accession>A0A0C1QSC3</accession>
<proteinExistence type="inferred from homology"/>
<feature type="active site" description="Proton acceptor" evidence="4">
    <location>
        <position position="149"/>
    </location>
</feature>